<dbReference type="RefSeq" id="WP_111626881.1">
    <property type="nucleotide sequence ID" value="NZ_QLMC01000001.1"/>
</dbReference>
<evidence type="ECO:0000313" key="2">
    <source>
        <dbReference type="EMBL" id="RAK02707.1"/>
    </source>
</evidence>
<feature type="signal peptide" evidence="1">
    <location>
        <begin position="1"/>
        <end position="20"/>
    </location>
</feature>
<dbReference type="EMBL" id="QLMC01000001">
    <property type="protein sequence ID" value="RAK02707.1"/>
    <property type="molecule type" value="Genomic_DNA"/>
</dbReference>
<reference evidence="2 3" key="1">
    <citation type="submission" date="2018-06" db="EMBL/GenBank/DDBJ databases">
        <title>Genomic Encyclopedia of Archaeal and Bacterial Type Strains, Phase II (KMG-II): from individual species to whole genera.</title>
        <authorList>
            <person name="Goeker M."/>
        </authorList>
    </citation>
    <scope>NUCLEOTIDE SEQUENCE [LARGE SCALE GENOMIC DNA]</scope>
    <source>
        <strain evidence="2 3">DSM 21851</strain>
    </source>
</reference>
<dbReference type="OrthoDB" id="965763at2"/>
<feature type="chain" id="PRO_5016305543" evidence="1">
    <location>
        <begin position="21"/>
        <end position="126"/>
    </location>
</feature>
<protein>
    <submittedName>
        <fullName evidence="2">Uncharacterized protein</fullName>
    </submittedName>
</protein>
<proteinExistence type="predicted"/>
<keyword evidence="3" id="KW-1185">Reference proteome</keyword>
<accession>A0A327X6V0</accession>
<keyword evidence="1" id="KW-0732">Signal</keyword>
<evidence type="ECO:0000256" key="1">
    <source>
        <dbReference type="SAM" id="SignalP"/>
    </source>
</evidence>
<dbReference type="AlphaFoldDB" id="A0A327X6V0"/>
<gene>
    <name evidence="2" type="ORF">LX87_00827</name>
</gene>
<name>A0A327X6V0_LARAB</name>
<evidence type="ECO:0000313" key="3">
    <source>
        <dbReference type="Proteomes" id="UP000248790"/>
    </source>
</evidence>
<organism evidence="2 3">
    <name type="scientific">Larkinella arboricola</name>
    <dbReference type="NCBI Taxonomy" id="643671"/>
    <lineage>
        <taxon>Bacteria</taxon>
        <taxon>Pseudomonadati</taxon>
        <taxon>Bacteroidota</taxon>
        <taxon>Cytophagia</taxon>
        <taxon>Cytophagales</taxon>
        <taxon>Spirosomataceae</taxon>
        <taxon>Larkinella</taxon>
    </lineage>
</organism>
<dbReference type="Proteomes" id="UP000248790">
    <property type="component" value="Unassembled WGS sequence"/>
</dbReference>
<comment type="caution">
    <text evidence="2">The sequence shown here is derived from an EMBL/GenBank/DDBJ whole genome shotgun (WGS) entry which is preliminary data.</text>
</comment>
<sequence>MKTYFFAFAFIGLFGLTASAQDDAKRRNDVTYSTHNYKHPNKSAVARKWAAEKGSEISVPGFDQKRVANYKQQVVRTEPVDGLIVPHTAQENLANRNYKMQRVNAAAPVTPEVANSIPHTSLPQKN</sequence>